<name>A0A1G8EGR8_9ACTN</name>
<dbReference type="AlphaFoldDB" id="A0A1G8EGR8"/>
<reference evidence="1 2" key="1">
    <citation type="submission" date="2016-10" db="EMBL/GenBank/DDBJ databases">
        <authorList>
            <person name="de Groot N.N."/>
        </authorList>
    </citation>
    <scope>NUCLEOTIDE SEQUENCE [LARGE SCALE GENOMIC DNA]</scope>
    <source>
        <strain evidence="1 2">CPCC 201354</strain>
    </source>
</reference>
<gene>
    <name evidence="1" type="ORF">SAMN05421505_12094</name>
</gene>
<evidence type="ECO:0000313" key="1">
    <source>
        <dbReference type="EMBL" id="SDH69078.1"/>
    </source>
</evidence>
<dbReference type="Proteomes" id="UP000198923">
    <property type="component" value="Unassembled WGS sequence"/>
</dbReference>
<proteinExistence type="predicted"/>
<organism evidence="1 2">
    <name type="scientific">Sinosporangium album</name>
    <dbReference type="NCBI Taxonomy" id="504805"/>
    <lineage>
        <taxon>Bacteria</taxon>
        <taxon>Bacillati</taxon>
        <taxon>Actinomycetota</taxon>
        <taxon>Actinomycetes</taxon>
        <taxon>Streptosporangiales</taxon>
        <taxon>Streptosporangiaceae</taxon>
        <taxon>Sinosporangium</taxon>
    </lineage>
</organism>
<dbReference type="STRING" id="504805.SAMN05421505_12094"/>
<evidence type="ECO:0000313" key="2">
    <source>
        <dbReference type="Proteomes" id="UP000198923"/>
    </source>
</evidence>
<dbReference type="EMBL" id="FNCN01000020">
    <property type="protein sequence ID" value="SDH69078.1"/>
    <property type="molecule type" value="Genomic_DNA"/>
</dbReference>
<dbReference type="RefSeq" id="WP_093172266.1">
    <property type="nucleotide sequence ID" value="NZ_FNCN01000020.1"/>
</dbReference>
<protein>
    <recommendedName>
        <fullName evidence="3">DUF642 domain-containing protein</fullName>
    </recommendedName>
</protein>
<keyword evidence="2" id="KW-1185">Reference proteome</keyword>
<evidence type="ECO:0008006" key="3">
    <source>
        <dbReference type="Google" id="ProtNLM"/>
    </source>
</evidence>
<sequence length="154" mass="16591">MITIVENFEDTNYNVVITGAWARTSARAYAGSWSYSNNDISDNGIADAVVQVPAGAGTMQFRYSVSSEATYDVLRVLLDGSVQVLETSGEVAWTLSSVIDVMGRSTVVFRFSKDSSQSAGADAAFIDNLTFTVETPPFAPPPAPRTAVHRASRW</sequence>
<accession>A0A1G8EGR8</accession>
<dbReference type="OrthoDB" id="3521764at2"/>